<comment type="similarity">
    <text evidence="4">Belongs to the trans-sulfuration enzymes family.</text>
</comment>
<dbReference type="PANTHER" id="PTHR11808">
    <property type="entry name" value="TRANS-SULFURATION ENZYME FAMILY MEMBER"/>
    <property type="match status" value="1"/>
</dbReference>
<keyword evidence="6" id="KW-1185">Reference proteome</keyword>
<name>A0A0S7C755_9BACT</name>
<evidence type="ECO:0000313" key="6">
    <source>
        <dbReference type="Proteomes" id="UP000053091"/>
    </source>
</evidence>
<dbReference type="Gene3D" id="3.40.640.10">
    <property type="entry name" value="Type I PLP-dependent aspartate aminotransferase-like (Major domain)"/>
    <property type="match status" value="1"/>
</dbReference>
<comment type="cofactor">
    <cofactor evidence="1 4">
        <name>pyridoxal 5'-phosphate</name>
        <dbReference type="ChEBI" id="CHEBI:597326"/>
    </cofactor>
</comment>
<dbReference type="InterPro" id="IPR000277">
    <property type="entry name" value="Cys/Met-Metab_PyrdxlP-dep_enz"/>
</dbReference>
<evidence type="ECO:0000256" key="2">
    <source>
        <dbReference type="ARBA" id="ARBA00022898"/>
    </source>
</evidence>
<feature type="modified residue" description="N6-(pyridoxal phosphate)lysine" evidence="3">
    <location>
        <position position="204"/>
    </location>
</feature>
<protein>
    <submittedName>
        <fullName evidence="5">Cystathionine beta-lyase</fullName>
    </submittedName>
</protein>
<keyword evidence="2 3" id="KW-0663">Pyridoxal phosphate</keyword>
<dbReference type="FunFam" id="3.40.640.10:FF:000046">
    <property type="entry name" value="Cystathionine gamma-lyase"/>
    <property type="match status" value="1"/>
</dbReference>
<dbReference type="OrthoDB" id="9803729at2"/>
<reference evidence="5" key="1">
    <citation type="journal article" date="2015" name="Genome Announc.">
        <title>Draft Genome Sequence of Bacteroidales Strain TBC1, a Novel Isolate from a Methanogenic Wastewater Treatment System.</title>
        <authorList>
            <person name="Tourlousse D.M."/>
            <person name="Matsuura N."/>
            <person name="Sun L."/>
            <person name="Toyonaga M."/>
            <person name="Kuroda K."/>
            <person name="Ohashi A."/>
            <person name="Cruz R."/>
            <person name="Yamaguchi T."/>
            <person name="Sekiguchi Y."/>
        </authorList>
    </citation>
    <scope>NUCLEOTIDE SEQUENCE [LARGE SCALE GENOMIC DNA]</scope>
    <source>
        <strain evidence="5">TBC1</strain>
    </source>
</reference>
<organism evidence="5">
    <name type="scientific">Lentimicrobium saccharophilum</name>
    <dbReference type="NCBI Taxonomy" id="1678841"/>
    <lineage>
        <taxon>Bacteria</taxon>
        <taxon>Pseudomonadati</taxon>
        <taxon>Bacteroidota</taxon>
        <taxon>Bacteroidia</taxon>
        <taxon>Bacteroidales</taxon>
        <taxon>Lentimicrobiaceae</taxon>
        <taxon>Lentimicrobium</taxon>
    </lineage>
</organism>
<accession>A0A0S7C755</accession>
<dbReference type="InterPro" id="IPR015422">
    <property type="entry name" value="PyrdxlP-dep_Trfase_small"/>
</dbReference>
<proteinExistence type="inferred from homology"/>
<gene>
    <name evidence="5" type="ORF">TBC1_12626</name>
</gene>
<dbReference type="Gene3D" id="3.90.1150.10">
    <property type="entry name" value="Aspartate Aminotransferase, domain 1"/>
    <property type="match status" value="1"/>
</dbReference>
<dbReference type="GO" id="GO:0030170">
    <property type="term" value="F:pyridoxal phosphate binding"/>
    <property type="evidence" value="ECO:0007669"/>
    <property type="project" value="InterPro"/>
</dbReference>
<dbReference type="PIRSF" id="PIRSF001434">
    <property type="entry name" value="CGS"/>
    <property type="match status" value="1"/>
</dbReference>
<dbReference type="GO" id="GO:0019346">
    <property type="term" value="P:transsulfuration"/>
    <property type="evidence" value="ECO:0007669"/>
    <property type="project" value="InterPro"/>
</dbReference>
<evidence type="ECO:0000256" key="4">
    <source>
        <dbReference type="RuleBase" id="RU362118"/>
    </source>
</evidence>
<dbReference type="AlphaFoldDB" id="A0A0S7C755"/>
<dbReference type="EMBL" id="DF968183">
    <property type="protein sequence ID" value="GAP44815.1"/>
    <property type="molecule type" value="Genomic_DNA"/>
</dbReference>
<dbReference type="PATRIC" id="fig|1678841.3.peg.3358"/>
<sequence>MKFDPANQIQDLRQFGEFGDVNPSVCDSATFTFMQAKTMLDTFHGEAEGCFLYSRHWNPSNKYLADAMAAMEGTEAGWVTGSGMGAITSTILHLIKCGDHIVSSITTYGGTFAFLANYLKKFNVEVSFVDITDLAAVEAAIRPNTKLIYTETMTNPLLQISDIPALAAIANKHGIKLVVDNTFTPMIVSPARLGAHVVVYSLTKFVNGKNDCVAGAICGTNEFINSMIDVNDGTAMLLGPVLDPFRSSSILKNIHTLHIRMKQHSYNAAFLAEKFTAAGIRTIYPGLPGHPGHNLLKSMMNPQFGFGGMIAIDMETADRAAELMEDMELNDVGYLAVSLGYFKTLFSNSGKSTSSEVPEDIQRKMGLSEGLVRYSVGLDNDIERTWERIEASLKKVGFIR</sequence>
<dbReference type="RefSeq" id="WP_062044683.1">
    <property type="nucleotide sequence ID" value="NZ_DF968183.1"/>
</dbReference>
<dbReference type="InterPro" id="IPR015421">
    <property type="entry name" value="PyrdxlP-dep_Trfase_major"/>
</dbReference>
<dbReference type="STRING" id="1678841.TBC1_12626"/>
<keyword evidence="5" id="KW-0456">Lyase</keyword>
<evidence type="ECO:0000256" key="1">
    <source>
        <dbReference type="ARBA" id="ARBA00001933"/>
    </source>
</evidence>
<dbReference type="Pfam" id="PF01053">
    <property type="entry name" value="Cys_Met_Meta_PP"/>
    <property type="match status" value="1"/>
</dbReference>
<dbReference type="Proteomes" id="UP000053091">
    <property type="component" value="Unassembled WGS sequence"/>
</dbReference>
<evidence type="ECO:0000313" key="5">
    <source>
        <dbReference type="EMBL" id="GAP44815.1"/>
    </source>
</evidence>
<dbReference type="GO" id="GO:0005737">
    <property type="term" value="C:cytoplasm"/>
    <property type="evidence" value="ECO:0007669"/>
    <property type="project" value="TreeGrafter"/>
</dbReference>
<dbReference type="InterPro" id="IPR015424">
    <property type="entry name" value="PyrdxlP-dep_Trfase"/>
</dbReference>
<evidence type="ECO:0000256" key="3">
    <source>
        <dbReference type="PIRSR" id="PIRSR001434-2"/>
    </source>
</evidence>
<dbReference type="GO" id="GO:0016846">
    <property type="term" value="F:carbon-sulfur lyase activity"/>
    <property type="evidence" value="ECO:0007669"/>
    <property type="project" value="TreeGrafter"/>
</dbReference>
<dbReference type="SUPFAM" id="SSF53383">
    <property type="entry name" value="PLP-dependent transferases"/>
    <property type="match status" value="1"/>
</dbReference>
<dbReference type="PANTHER" id="PTHR11808:SF80">
    <property type="entry name" value="CYSTATHIONINE GAMMA-LYASE"/>
    <property type="match status" value="1"/>
</dbReference>